<dbReference type="Proteomes" id="UP000034692">
    <property type="component" value="Unassembled WGS sequence"/>
</dbReference>
<dbReference type="EMBL" id="JJPJ01000003">
    <property type="protein sequence ID" value="KKG66893.1"/>
    <property type="molecule type" value="Genomic_DNA"/>
</dbReference>
<dbReference type="EMBL" id="CP029709">
    <property type="protein sequence ID" value="QCR14870.1"/>
    <property type="molecule type" value="Genomic_DNA"/>
</dbReference>
<dbReference type="EMBL" id="JJQM01000103">
    <property type="protein sequence ID" value="KKH54042.1"/>
    <property type="molecule type" value="Genomic_DNA"/>
</dbReference>
<dbReference type="EMBL" id="JJQK01000011">
    <property type="protein sequence ID" value="KKH56384.1"/>
    <property type="molecule type" value="Genomic_DNA"/>
</dbReference>
<evidence type="ECO:0000313" key="23">
    <source>
        <dbReference type="EMBL" id="KKH58396.1"/>
    </source>
</evidence>
<evidence type="ECO:0000313" key="41">
    <source>
        <dbReference type="Proteomes" id="UP000033885"/>
    </source>
</evidence>
<dbReference type="Proteomes" id="UP000034021">
    <property type="component" value="Unassembled WGS sequence"/>
</dbReference>
<protein>
    <submittedName>
        <fullName evidence="36">Outer membrane lipoprotein carrier protein LolA</fullName>
    </submittedName>
</protein>
<reference evidence="38 39" key="1">
    <citation type="journal article" date="2015" name="ISME J.">
        <title>Genomic and phenotypic differentiation among Methanosarcina mazei populations from Columbia River sediment.</title>
        <authorList>
            <person name="Youngblut N.D."/>
            <person name="Wirth J.S."/>
            <person name="Henriksen J.R."/>
            <person name="Smith M."/>
            <person name="Simon H."/>
            <person name="Metcalf W.W."/>
            <person name="Whitaker R.J."/>
        </authorList>
    </citation>
    <scope>NUCLEOTIDE SEQUENCE [LARGE SCALE GENOMIC DNA]</scope>
    <source>
        <strain evidence="16 48">1.F.A.2.8</strain>
        <strain evidence="15 54">1.H.A.0.1</strain>
        <strain evidence="17 66">1.H.A.1A.1</strain>
        <strain evidence="18 43">1.H.A.1A.3</strain>
        <strain evidence="19 64">1.H.A.1A.4</strain>
        <strain evidence="20 40">1.H.A.1A.6</strain>
        <strain evidence="22 51">1.H.A.2.1</strain>
        <strain evidence="21 49">1.H.A.2.3</strain>
        <strain evidence="23 65">1.H.A.2.7</strain>
        <strain evidence="24">1.H.A.2.8</strain>
        <strain evidence="25 42">1.H.M.0.1</strain>
        <strain evidence="28 69">1.H.M.1A.1</strain>
        <strain evidence="27 44">1.H.M.1A.2</strain>
        <strain evidence="26 67">1.H.M.1A.3</strain>
        <strain evidence="29 46">1.H.M.2.1</strain>
        <strain evidence="30 38">1.H.M.2.2</strain>
        <strain evidence="32 70">1.H.M.2.3</strain>
        <strain evidence="31 63">1.H.M.2.4</strain>
        <strain evidence="33 68">1.H.T.2.1</strain>
        <strain evidence="34 41">1.H.T.2.3</strain>
        <strain evidence="35 58">1.H.T.2.5</strain>
        <strain evidence="1 45">2.F.A.2.3</strain>
        <strain evidence="2 60">2.F.A.2.4</strain>
        <strain evidence="3 61">2.F.T.0.2</strain>
        <strain evidence="4 55">3.F.A.1A.1</strain>
        <strain evidence="5 53">3.F.A.1B.1</strain>
        <strain evidence="6 47">3.F.T.1A.1</strain>
        <strain evidence="9 52">3.F.T.1A.2</strain>
        <strain evidence="7 59">3.F.T.1A.4</strain>
        <strain evidence="8 56">3.F.T.2.1</strain>
        <strain evidence="10">3.H.A.1A.1</strain>
        <strain evidence="11 62">3.H.M.1A.1</strain>
        <strain evidence="12 57">3.H.M.1B.1</strain>
        <strain evidence="14 39">3.H.M.1B.2</strain>
        <strain evidence="13 50">3.H.M.1B.5</strain>
    </source>
</reference>
<reference evidence="36 71" key="2">
    <citation type="submission" date="2018-05" db="EMBL/GenBank/DDBJ databases">
        <title>Methanosarcina gilichinskyana sp. nov., a novel methanogenic archaeon isolated from Holocene permafrost, North East Russia.</title>
        <authorList>
            <person name="Oshurkova V."/>
            <person name="Meer M."/>
            <person name="Bochkareva O."/>
            <person name="Shcherbakova V."/>
        </authorList>
    </citation>
    <scope>NUCLEOTIDE SEQUENCE [LARGE SCALE GENOMIC DNA]</scope>
    <source>
        <strain evidence="36 71">JL01</strain>
    </source>
</reference>
<dbReference type="Proteomes" id="UP000467371">
    <property type="component" value="Chromosome"/>
</dbReference>
<dbReference type="Proteomes" id="UP000034399">
    <property type="component" value="Unassembled WGS sequence"/>
</dbReference>
<evidence type="ECO:0000313" key="8">
    <source>
        <dbReference type="EMBL" id="KKG61391.1"/>
    </source>
</evidence>
<evidence type="ECO:0000313" key="12">
    <source>
        <dbReference type="EMBL" id="KKH01020.1"/>
    </source>
</evidence>
<keyword evidence="36" id="KW-0449">Lipoprotein</keyword>
<dbReference type="EMBL" id="JJOR01000138">
    <property type="protein sequence ID" value="KKG00953.1"/>
    <property type="molecule type" value="Genomic_DNA"/>
</dbReference>
<dbReference type="GeneID" id="66136050"/>
<evidence type="ECO:0000313" key="71">
    <source>
        <dbReference type="Proteomes" id="UP000300067"/>
    </source>
</evidence>
<evidence type="ECO:0000313" key="15">
    <source>
        <dbReference type="EMBL" id="KKH31237.1"/>
    </source>
</evidence>
<dbReference type="EMBL" id="JJQD01000032">
    <property type="protein sequence ID" value="KKH31829.1"/>
    <property type="molecule type" value="Genomic_DNA"/>
</dbReference>
<evidence type="ECO:0000313" key="64">
    <source>
        <dbReference type="Proteomes" id="UP000034672"/>
    </source>
</evidence>
<dbReference type="EMBL" id="JJPI01000120">
    <property type="protein sequence ID" value="KKG51573.1"/>
    <property type="molecule type" value="Genomic_DNA"/>
</dbReference>
<dbReference type="EMBL" id="JJPL01000125">
    <property type="protein sequence ID" value="KKG61391.1"/>
    <property type="molecule type" value="Genomic_DNA"/>
</dbReference>
<dbReference type="EMBL" id="JJPW01000036">
    <property type="protein sequence ID" value="KKH02306.1"/>
    <property type="molecule type" value="Genomic_DNA"/>
</dbReference>
<evidence type="ECO:0000313" key="62">
    <source>
        <dbReference type="Proteomes" id="UP000034657"/>
    </source>
</evidence>
<evidence type="ECO:0000313" key="18">
    <source>
        <dbReference type="EMBL" id="KKH37446.1"/>
    </source>
</evidence>
<evidence type="ECO:0000313" key="49">
    <source>
        <dbReference type="Proteomes" id="UP000034232"/>
    </source>
</evidence>
<dbReference type="Proteomes" id="UP000034259">
    <property type="component" value="Unassembled WGS sequence"/>
</dbReference>
<evidence type="ECO:0000313" key="7">
    <source>
        <dbReference type="EMBL" id="KKG57657.1"/>
    </source>
</evidence>
<evidence type="ECO:0000313" key="43">
    <source>
        <dbReference type="Proteomes" id="UP000034021"/>
    </source>
</evidence>
<dbReference type="AlphaFoldDB" id="A0A0F8EXK7"/>
<evidence type="ECO:0000313" key="6">
    <source>
        <dbReference type="EMBL" id="KKG51573.1"/>
    </source>
</evidence>
<evidence type="ECO:0000313" key="5">
    <source>
        <dbReference type="EMBL" id="KKG34859.1"/>
    </source>
</evidence>
<dbReference type="EMBL" id="JJQF01000066">
    <property type="protein sequence ID" value="KKH31237.1"/>
    <property type="molecule type" value="Genomic_DNA"/>
</dbReference>
<evidence type="ECO:0000313" key="58">
    <source>
        <dbReference type="Proteomes" id="UP000034547"/>
    </source>
</evidence>
<evidence type="ECO:0000313" key="42">
    <source>
        <dbReference type="Proteomes" id="UP000033933"/>
    </source>
</evidence>
<dbReference type="EMBL" id="JJQT01000233">
    <property type="protein sequence ID" value="KKH72899.1"/>
    <property type="molecule type" value="Genomic_DNA"/>
</dbReference>
<evidence type="ECO:0000313" key="14">
    <source>
        <dbReference type="EMBL" id="KKH03420.1"/>
    </source>
</evidence>
<dbReference type="PANTHER" id="PTHR37507">
    <property type="entry name" value="SPORULATION PROTEIN YDCC"/>
    <property type="match status" value="1"/>
</dbReference>
<dbReference type="EMBL" id="JJPV01000014">
    <property type="protein sequence ID" value="KKH03420.1"/>
    <property type="molecule type" value="Genomic_DNA"/>
</dbReference>
<evidence type="ECO:0000313" key="32">
    <source>
        <dbReference type="EMBL" id="KKH91704.1"/>
    </source>
</evidence>
<dbReference type="Proteomes" id="UP000034566">
    <property type="component" value="Unassembled WGS sequence"/>
</dbReference>
<dbReference type="EMBL" id="JJPK01000128">
    <property type="protein sequence ID" value="KKG57657.1"/>
    <property type="molecule type" value="Genomic_DNA"/>
</dbReference>
<evidence type="ECO:0000313" key="27">
    <source>
        <dbReference type="EMBL" id="KKH77056.1"/>
    </source>
</evidence>
<evidence type="ECO:0000313" key="55">
    <source>
        <dbReference type="Proteomes" id="UP000034399"/>
    </source>
</evidence>
<dbReference type="EMBL" id="JJQJ01000165">
    <property type="protein sequence ID" value="KKH46151.1"/>
    <property type="molecule type" value="Genomic_DNA"/>
</dbReference>
<evidence type="ECO:0000313" key="22">
    <source>
        <dbReference type="EMBL" id="KKH56384.1"/>
    </source>
</evidence>
<dbReference type="EMBL" id="JJPT01000023">
    <property type="protein sequence ID" value="KKG94709.1"/>
    <property type="molecule type" value="Genomic_DNA"/>
</dbReference>
<evidence type="ECO:0000313" key="34">
    <source>
        <dbReference type="EMBL" id="KKI00943.1"/>
    </source>
</evidence>
<dbReference type="Gene3D" id="2.50.20.10">
    <property type="entry name" value="Lipoprotein localisation LolA/LolB/LppX"/>
    <property type="match status" value="1"/>
</dbReference>
<dbReference type="Proteomes" id="UP000034232">
    <property type="component" value="Unassembled WGS sequence"/>
</dbReference>
<dbReference type="Proteomes" id="UP000034227">
    <property type="component" value="Unassembled WGS sequence"/>
</dbReference>
<evidence type="ECO:0000313" key="52">
    <source>
        <dbReference type="Proteomes" id="UP000034279"/>
    </source>
</evidence>
<dbReference type="Proteomes" id="UP000034040">
    <property type="component" value="Unassembled WGS sequence"/>
</dbReference>
<evidence type="ECO:0000313" key="26">
    <source>
        <dbReference type="EMBL" id="KKH72899.1"/>
    </source>
</evidence>
<dbReference type="EMBL" id="JJQG01000114">
    <property type="protein sequence ID" value="KKH36725.1"/>
    <property type="molecule type" value="Genomic_DNA"/>
</dbReference>
<evidence type="ECO:0000313" key="35">
    <source>
        <dbReference type="EMBL" id="KKI04028.1"/>
    </source>
</evidence>
<dbReference type="Proteomes" id="UP000034842">
    <property type="component" value="Unassembled WGS sequence"/>
</dbReference>
<dbReference type="EMBL" id="JJRB01000065">
    <property type="protein sequence ID" value="KKI04028.1"/>
    <property type="molecule type" value="Genomic_DNA"/>
</dbReference>
<evidence type="ECO:0000313" key="2">
    <source>
        <dbReference type="EMBL" id="KKG04873.1"/>
    </source>
</evidence>
<dbReference type="Proteomes" id="UP000034597">
    <property type="component" value="Unassembled WGS sequence"/>
</dbReference>
<dbReference type="EMBL" id="JJPU01000037">
    <property type="protein sequence ID" value="KKH01020.1"/>
    <property type="molecule type" value="Genomic_DNA"/>
</dbReference>
<dbReference type="Proteomes" id="UP000033835">
    <property type="component" value="Unassembled WGS sequence"/>
</dbReference>
<evidence type="ECO:0000313" key="67">
    <source>
        <dbReference type="Proteomes" id="UP000034842"/>
    </source>
</evidence>
<evidence type="ECO:0000313" key="16">
    <source>
        <dbReference type="EMBL" id="KKH31829.1"/>
    </source>
</evidence>
<evidence type="ECO:0000313" key="68">
    <source>
        <dbReference type="Proteomes" id="UP000034872"/>
    </source>
</evidence>
<evidence type="ECO:0000313" key="53">
    <source>
        <dbReference type="Proteomes" id="UP000034298"/>
    </source>
</evidence>
<evidence type="ECO:0000313" key="1">
    <source>
        <dbReference type="EMBL" id="KKG00953.1"/>
    </source>
</evidence>
<gene>
    <name evidence="36" type="ORF">DKM28_01305</name>
    <name evidence="5" type="ORF">DU30_02965</name>
    <name evidence="1" type="ORF">DU31_02965</name>
    <name evidence="6" type="ORF">DU33_02235</name>
    <name evidence="15" type="ORF">DU37_01915</name>
    <name evidence="3" type="ORF">DU40_01035</name>
    <name evidence="10" type="ORF">DU43_09065</name>
    <name evidence="7" type="ORF">DU45_01275</name>
    <name evidence="2" type="ORF">DU47_01455</name>
    <name evidence="18" type="ORF">DU50_06410</name>
    <name evidence="4" type="ORF">DU52_05770</name>
    <name evidence="17" type="ORF">DU54_07355</name>
    <name evidence="13" type="ORF">DU56_00855</name>
    <name evidence="16" type="ORF">DU58_06320</name>
    <name evidence="9" type="ORF">DU64_02340</name>
    <name evidence="12" type="ORF">DU66_04830</name>
    <name evidence="8" type="ORF">DU67_02240</name>
    <name evidence="14" type="ORF">DU68_00820</name>
    <name evidence="11" type="ORF">DU69_02740</name>
    <name evidence="19" type="ORF">DU71_19305</name>
    <name evidence="22" type="ORF">DU72_06720</name>
    <name evidence="24" type="ORF">DU73_09040</name>
    <name evidence="23" type="ORF">DU75_03135</name>
    <name evidence="21" type="ORF">DU76_02920</name>
    <name evidence="27" type="ORF">DU77_01525</name>
    <name evidence="26" type="ORF">DU78_06915</name>
    <name evidence="31" type="ORF">DU79_03650</name>
    <name evidence="29" type="ORF">DU80_07680</name>
    <name evidence="34" type="ORF">DU81_01410</name>
    <name evidence="30" type="ORF">DU82_02320</name>
    <name evidence="35" type="ORF">DU83_01780</name>
    <name evidence="33" type="ORF">DU84_01885</name>
    <name evidence="20" type="ORF">DU85_05210</name>
    <name evidence="28" type="ORF">DU86_02895</name>
    <name evidence="25" type="ORF">DU87_03360</name>
    <name evidence="32" type="ORF">DU88_12880</name>
    <name evidence="37" type="ORF">FQU78_11695</name>
</gene>
<dbReference type="Proteomes" id="UP000300067">
    <property type="component" value="Chromosome"/>
</dbReference>
<dbReference type="Proteomes" id="UP000034279">
    <property type="component" value="Unassembled WGS sequence"/>
</dbReference>
<dbReference type="Proteomes" id="UP000034578">
    <property type="component" value="Unassembled WGS sequence"/>
</dbReference>
<evidence type="ECO:0000313" key="38">
    <source>
        <dbReference type="Proteomes" id="UP000033814"/>
    </source>
</evidence>
<evidence type="ECO:0000313" key="40">
    <source>
        <dbReference type="Proteomes" id="UP000033864"/>
    </source>
</evidence>
<evidence type="ECO:0000313" key="50">
    <source>
        <dbReference type="Proteomes" id="UP000034253"/>
    </source>
</evidence>
<dbReference type="EMBL" id="JJQS01000037">
    <property type="protein sequence ID" value="KKH77056.1"/>
    <property type="molecule type" value="Genomic_DNA"/>
</dbReference>
<evidence type="ECO:0000313" key="70">
    <source>
        <dbReference type="Proteomes" id="UP000034937"/>
    </source>
</evidence>
<dbReference type="EMBL" id="JJOT01000012">
    <property type="protein sequence ID" value="KKG06022.1"/>
    <property type="molecule type" value="Genomic_DNA"/>
</dbReference>
<evidence type="ECO:0000313" key="11">
    <source>
        <dbReference type="EMBL" id="KKG94709.1"/>
    </source>
</evidence>
<dbReference type="Proteomes" id="UP000034547">
    <property type="component" value="Unassembled WGS sequence"/>
</dbReference>
<evidence type="ECO:0000313" key="19">
    <source>
        <dbReference type="EMBL" id="KKH41198.1"/>
    </source>
</evidence>
<evidence type="ECO:0000313" key="72">
    <source>
        <dbReference type="Proteomes" id="UP000467371"/>
    </source>
</evidence>
<dbReference type="SUPFAM" id="SSF89392">
    <property type="entry name" value="Prokaryotic lipoproteins and lipoprotein localization factors"/>
    <property type="match status" value="1"/>
</dbReference>
<dbReference type="EMBL" id="JJQQ01000107">
    <property type="protein sequence ID" value="KKH66113.1"/>
    <property type="molecule type" value="Genomic_DNA"/>
</dbReference>
<evidence type="ECO:0000313" key="69">
    <source>
        <dbReference type="Proteomes" id="UP000034925"/>
    </source>
</evidence>
<dbReference type="EMBL" id="JJQI01000032">
    <property type="protein sequence ID" value="KKH41198.1"/>
    <property type="molecule type" value="Genomic_DNA"/>
</dbReference>
<evidence type="ECO:0000313" key="61">
    <source>
        <dbReference type="Proteomes" id="UP000034597"/>
    </source>
</evidence>
<evidence type="ECO:0000313" key="39">
    <source>
        <dbReference type="Proteomes" id="UP000033835"/>
    </source>
</evidence>
<dbReference type="Proteomes" id="UP000034668">
    <property type="component" value="Unassembled WGS sequence"/>
</dbReference>
<dbReference type="PATRIC" id="fig|2209.42.peg.490"/>
<dbReference type="Proteomes" id="UP000034188">
    <property type="component" value="Unassembled WGS sequence"/>
</dbReference>
<evidence type="ECO:0000313" key="28">
    <source>
        <dbReference type="EMBL" id="KKH78399.1"/>
    </source>
</evidence>
<dbReference type="EMBL" id="JJQZ01000105">
    <property type="protein sequence ID" value="KKH94965.1"/>
    <property type="molecule type" value="Genomic_DNA"/>
</dbReference>
<evidence type="ECO:0000313" key="66">
    <source>
        <dbReference type="Proteomes" id="UP000034758"/>
    </source>
</evidence>
<evidence type="ECO:0000313" key="65">
    <source>
        <dbReference type="Proteomes" id="UP000034692"/>
    </source>
</evidence>
<evidence type="ECO:0000313" key="9">
    <source>
        <dbReference type="EMBL" id="KKG66893.1"/>
    </source>
</evidence>
<dbReference type="PANTHER" id="PTHR37507:SF2">
    <property type="entry name" value="SPORULATION PROTEIN YDCC"/>
    <property type="match status" value="1"/>
</dbReference>
<accession>A0A0F8EXK7</accession>
<dbReference type="EMBL" id="JJQV01000122">
    <property type="protein sequence ID" value="KKH81185.1"/>
    <property type="molecule type" value="Genomic_DNA"/>
</dbReference>
<evidence type="ECO:0000313" key="44">
    <source>
        <dbReference type="Proteomes" id="UP000034040"/>
    </source>
</evidence>
<evidence type="ECO:0000313" key="17">
    <source>
        <dbReference type="EMBL" id="KKH36725.1"/>
    </source>
</evidence>
<evidence type="ECO:0000313" key="37">
    <source>
        <dbReference type="EMBL" id="QIB91614.1"/>
    </source>
</evidence>
<dbReference type="EMBL" id="JJQR01000021">
    <property type="protein sequence ID" value="KKH78399.1"/>
    <property type="molecule type" value="Genomic_DNA"/>
</dbReference>
<dbReference type="Proteomes" id="UP000034152">
    <property type="component" value="Unassembled WGS sequence"/>
</dbReference>
<dbReference type="EMBL" id="JJPM01000306">
    <property type="protein sequence ID" value="KKG68197.1"/>
    <property type="molecule type" value="Genomic_DNA"/>
</dbReference>
<dbReference type="RefSeq" id="WP_050035679.1">
    <property type="nucleotide sequence ID" value="NZ_AP019780.1"/>
</dbReference>
<dbReference type="EMBL" id="JJRA01000137">
    <property type="protein sequence ID" value="KKI00943.1"/>
    <property type="molecule type" value="Genomic_DNA"/>
</dbReference>
<dbReference type="EMBL" id="JJQO01000345">
    <property type="protein sequence ID" value="KKH58396.1"/>
    <property type="molecule type" value="Genomic_DNA"/>
</dbReference>
<dbReference type="EMBL" id="JJQH01000140">
    <property type="protein sequence ID" value="KKH37446.1"/>
    <property type="molecule type" value="Genomic_DNA"/>
</dbReference>
<evidence type="ECO:0000313" key="36">
    <source>
        <dbReference type="EMBL" id="QCR14870.1"/>
    </source>
</evidence>
<keyword evidence="60" id="KW-1185">Reference proteome</keyword>
<evidence type="ECO:0000313" key="20">
    <source>
        <dbReference type="EMBL" id="KKH46151.1"/>
    </source>
</evidence>
<dbReference type="Proteomes" id="UP000034142">
    <property type="component" value="Unassembled WGS sequence"/>
</dbReference>
<evidence type="ECO:0000313" key="63">
    <source>
        <dbReference type="Proteomes" id="UP000034668"/>
    </source>
</evidence>
<dbReference type="Proteomes" id="UP000034672">
    <property type="component" value="Unassembled WGS sequence"/>
</dbReference>
<evidence type="ECO:0000313" key="57">
    <source>
        <dbReference type="Proteomes" id="UP000034468"/>
    </source>
</evidence>
<evidence type="ECO:0000313" key="31">
    <source>
        <dbReference type="EMBL" id="KKH87849.1"/>
    </source>
</evidence>
<evidence type="ECO:0000313" key="56">
    <source>
        <dbReference type="Proteomes" id="UP000034424"/>
    </source>
</evidence>
<evidence type="ECO:0000313" key="47">
    <source>
        <dbReference type="Proteomes" id="UP000034188"/>
    </source>
</evidence>
<sequence length="104" mass="11981">MKKTITKGTGNESVMIYDGKIEWLYDPETNVVQKIKVPEEYQLEIDYFNLFNDILNKYDISVSGNDTIDGRTAYLLEAKPKEGSEESILSDGIKIWVDEETWIP</sequence>
<evidence type="ECO:0000313" key="48">
    <source>
        <dbReference type="Proteomes" id="UP000034227"/>
    </source>
</evidence>
<evidence type="ECO:0000313" key="3">
    <source>
        <dbReference type="EMBL" id="KKG06022.1"/>
    </source>
</evidence>
<dbReference type="Proteomes" id="UP000033864">
    <property type="component" value="Unassembled WGS sequence"/>
</dbReference>
<evidence type="ECO:0000313" key="46">
    <source>
        <dbReference type="Proteomes" id="UP000034152"/>
    </source>
</evidence>
<evidence type="ECO:0000313" key="45">
    <source>
        <dbReference type="Proteomes" id="UP000034142"/>
    </source>
</evidence>
<dbReference type="Proteomes" id="UP000034424">
    <property type="component" value="Unassembled WGS sequence"/>
</dbReference>
<evidence type="ECO:0000313" key="51">
    <source>
        <dbReference type="Proteomes" id="UP000034259"/>
    </source>
</evidence>
<evidence type="ECO:0000313" key="4">
    <source>
        <dbReference type="EMBL" id="KKG27892.1"/>
    </source>
</evidence>
<dbReference type="Proteomes" id="UP000034468">
    <property type="component" value="Unassembled WGS sequence"/>
</dbReference>
<dbReference type="InterPro" id="IPR052944">
    <property type="entry name" value="Sporulation_related"/>
</dbReference>
<dbReference type="EMBL" id="JJPC01000070">
    <property type="protein sequence ID" value="KKG34859.1"/>
    <property type="molecule type" value="Genomic_DNA"/>
</dbReference>
<dbReference type="Proteomes" id="UP000034937">
    <property type="component" value="Unassembled WGS sequence"/>
</dbReference>
<reference evidence="37 72" key="3">
    <citation type="journal article" date="2020" name="Environ. Microbiol. Rep.">
        <title>Redox cycling of Fe(II) and Fe(III) in magnetite accelerates aceticlastic methanogenesis by Methanosarcina mazei.</title>
        <authorList>
            <person name="Wang H."/>
            <person name="Byrne J.M."/>
            <person name="Liu P."/>
            <person name="Liu J."/>
            <person name="Dong X."/>
            <person name="Lu Y."/>
        </authorList>
    </citation>
    <scope>NUCLEOTIDE SEQUENCE [LARGE SCALE GENOMIC DNA]</scope>
    <source>
        <strain evidence="37">Zm-15</strain>
        <strain evidence="72">zm-15</strain>
    </source>
</reference>
<proteinExistence type="predicted"/>
<dbReference type="Proteomes" id="UP000033933">
    <property type="component" value="Unassembled WGS sequence"/>
</dbReference>
<evidence type="ECO:0000313" key="59">
    <source>
        <dbReference type="Proteomes" id="UP000034566"/>
    </source>
</evidence>
<evidence type="ECO:0000313" key="54">
    <source>
        <dbReference type="Proteomes" id="UP000034338"/>
    </source>
</evidence>
<evidence type="ECO:0000313" key="29">
    <source>
        <dbReference type="EMBL" id="KKH80407.1"/>
    </source>
</evidence>
<dbReference type="Proteomes" id="UP000034338">
    <property type="component" value="Unassembled WGS sequence"/>
</dbReference>
<dbReference type="Proteomes" id="UP000034657">
    <property type="component" value="Unassembled WGS sequence"/>
</dbReference>
<evidence type="ECO:0000313" key="60">
    <source>
        <dbReference type="Proteomes" id="UP000034578"/>
    </source>
</evidence>
<dbReference type="EMBL" id="JJOS01000030">
    <property type="protein sequence ID" value="KKG04873.1"/>
    <property type="molecule type" value="Genomic_DNA"/>
</dbReference>
<dbReference type="Proteomes" id="UP000034925">
    <property type="component" value="Unassembled WGS sequence"/>
</dbReference>
<dbReference type="EMBL" id="JJQP01000275">
    <property type="protein sequence ID" value="KKH61908.1"/>
    <property type="molecule type" value="Genomic_DNA"/>
</dbReference>
<evidence type="ECO:0000313" key="25">
    <source>
        <dbReference type="EMBL" id="KKH66113.1"/>
    </source>
</evidence>
<dbReference type="InterPro" id="IPR029046">
    <property type="entry name" value="LolA/LolB/LppX"/>
</dbReference>
<dbReference type="Proteomes" id="UP000033814">
    <property type="component" value="Unassembled WGS sequence"/>
</dbReference>
<evidence type="ECO:0000313" key="30">
    <source>
        <dbReference type="EMBL" id="KKH81185.1"/>
    </source>
</evidence>
<dbReference type="Proteomes" id="UP000034253">
    <property type="component" value="Unassembled WGS sequence"/>
</dbReference>
<dbReference type="Proteomes" id="UP000033885">
    <property type="component" value="Unassembled WGS sequence"/>
</dbReference>
<evidence type="ECO:0000313" key="10">
    <source>
        <dbReference type="EMBL" id="KKG68197.1"/>
    </source>
</evidence>
<dbReference type="EMBL" id="CP042908">
    <property type="protein sequence ID" value="QIB91614.1"/>
    <property type="molecule type" value="Genomic_DNA"/>
</dbReference>
<dbReference type="EMBL" id="JJPA01000218">
    <property type="protein sequence ID" value="KKG27892.1"/>
    <property type="molecule type" value="Genomic_DNA"/>
</dbReference>
<evidence type="ECO:0000313" key="13">
    <source>
        <dbReference type="EMBL" id="KKH02306.1"/>
    </source>
</evidence>
<dbReference type="EMBL" id="JJQU01000235">
    <property type="protein sequence ID" value="KKH80407.1"/>
    <property type="molecule type" value="Genomic_DNA"/>
</dbReference>
<dbReference type="Proteomes" id="UP000034758">
    <property type="component" value="Unassembled WGS sequence"/>
</dbReference>
<dbReference type="Proteomes" id="UP000034298">
    <property type="component" value="Unassembled WGS sequence"/>
</dbReference>
<evidence type="ECO:0000313" key="24">
    <source>
        <dbReference type="EMBL" id="KKH61908.1"/>
    </source>
</evidence>
<dbReference type="EMBL" id="JJQX01000255">
    <property type="protein sequence ID" value="KKH87849.1"/>
    <property type="molecule type" value="Genomic_DNA"/>
</dbReference>
<name>A0A0F8EXK7_METMZ</name>
<dbReference type="EMBL" id="JJQW01000002">
    <property type="protein sequence ID" value="KKH91704.1"/>
    <property type="molecule type" value="Genomic_DNA"/>
</dbReference>
<evidence type="ECO:0000313" key="33">
    <source>
        <dbReference type="EMBL" id="KKH94965.1"/>
    </source>
</evidence>
<dbReference type="Proteomes" id="UP000034872">
    <property type="component" value="Unassembled WGS sequence"/>
</dbReference>
<organism evidence="5 53">
    <name type="scientific">Methanosarcina mazei</name>
    <name type="common">Methanosarcina frisia</name>
    <dbReference type="NCBI Taxonomy" id="2209"/>
    <lineage>
        <taxon>Archaea</taxon>
        <taxon>Methanobacteriati</taxon>
        <taxon>Methanobacteriota</taxon>
        <taxon>Stenosarchaea group</taxon>
        <taxon>Methanomicrobia</taxon>
        <taxon>Methanosarcinales</taxon>
        <taxon>Methanosarcinaceae</taxon>
        <taxon>Methanosarcina</taxon>
    </lineage>
</organism>
<evidence type="ECO:0000313" key="21">
    <source>
        <dbReference type="EMBL" id="KKH54042.1"/>
    </source>
</evidence>